<name>A0A0R3W4L8_TAEAS</name>
<dbReference type="InterPro" id="IPR051975">
    <property type="entry name" value="mtLSU_mL45"/>
</dbReference>
<dbReference type="Gene3D" id="3.10.450.240">
    <property type="match status" value="1"/>
</dbReference>
<dbReference type="PANTHER" id="PTHR28554">
    <property type="entry name" value="39S RIBOSOMAL PROTEIN L45, MITOCHONDRIAL"/>
    <property type="match status" value="1"/>
</dbReference>
<dbReference type="AlphaFoldDB" id="A0A0R3W4L8"/>
<evidence type="ECO:0000313" key="6">
    <source>
        <dbReference type="WBParaSite" id="TASK_0000498501-mRNA-1"/>
    </source>
</evidence>
<dbReference type="EMBL" id="UYRS01018384">
    <property type="protein sequence ID" value="VDK34317.1"/>
    <property type="molecule type" value="Genomic_DNA"/>
</dbReference>
<evidence type="ECO:0000313" key="5">
    <source>
        <dbReference type="Proteomes" id="UP000282613"/>
    </source>
</evidence>
<dbReference type="WBParaSite" id="TASK_0000498501-mRNA-1">
    <property type="protein sequence ID" value="TASK_0000498501-mRNA-1"/>
    <property type="gene ID" value="TASK_0000498501"/>
</dbReference>
<keyword evidence="5" id="KW-1185">Reference proteome</keyword>
<keyword evidence="3" id="KW-0496">Mitochondrion</keyword>
<evidence type="ECO:0000256" key="2">
    <source>
        <dbReference type="ARBA" id="ARBA00022946"/>
    </source>
</evidence>
<dbReference type="Proteomes" id="UP000282613">
    <property type="component" value="Unassembled WGS sequence"/>
</dbReference>
<reference evidence="6" key="1">
    <citation type="submission" date="2017-02" db="UniProtKB">
        <authorList>
            <consortium name="WormBaseParasite"/>
        </authorList>
    </citation>
    <scope>IDENTIFICATION</scope>
</reference>
<evidence type="ECO:0000313" key="4">
    <source>
        <dbReference type="EMBL" id="VDK34317.1"/>
    </source>
</evidence>
<reference evidence="4 5" key="2">
    <citation type="submission" date="2018-11" db="EMBL/GenBank/DDBJ databases">
        <authorList>
            <consortium name="Pathogen Informatics"/>
        </authorList>
    </citation>
    <scope>NUCLEOTIDE SEQUENCE [LARGE SCALE GENOMIC DNA]</scope>
</reference>
<dbReference type="STRING" id="60517.A0A0R3W4L8"/>
<gene>
    <name evidence="4" type="ORF">TASK_LOCUS4986</name>
</gene>
<sequence>MAGSHRGRYDDGYIPAFPIHPMEADPVVGVFPRHIARPYNIWANCSSAPINYRWPLAVPYSPPAFLYDYNSECERAKCMPIDIPRPLPPDHCRIHLASGRPDIEPPIRAHHARDNHHLPICATLQILAIYDRFGRLLYGHPSSPVDLLEYVVFENYITDEYGRWRIHGKVAPAWARGFTAVTAPQKTRRLTSPPDPTTQ</sequence>
<keyword evidence="2" id="KW-0809">Transit peptide</keyword>
<dbReference type="OrthoDB" id="19619at2759"/>
<dbReference type="PANTHER" id="PTHR28554:SF1">
    <property type="entry name" value="LARGE RIBOSOMAL SUBUNIT PROTEIN ML45"/>
    <property type="match status" value="1"/>
</dbReference>
<organism evidence="6">
    <name type="scientific">Taenia asiatica</name>
    <name type="common">Asian tapeworm</name>
    <dbReference type="NCBI Taxonomy" id="60517"/>
    <lineage>
        <taxon>Eukaryota</taxon>
        <taxon>Metazoa</taxon>
        <taxon>Spiralia</taxon>
        <taxon>Lophotrochozoa</taxon>
        <taxon>Platyhelminthes</taxon>
        <taxon>Cestoda</taxon>
        <taxon>Eucestoda</taxon>
        <taxon>Cyclophyllidea</taxon>
        <taxon>Taeniidae</taxon>
        <taxon>Taenia</taxon>
    </lineage>
</organism>
<evidence type="ECO:0000256" key="3">
    <source>
        <dbReference type="ARBA" id="ARBA00023128"/>
    </source>
</evidence>
<dbReference type="GO" id="GO:0005739">
    <property type="term" value="C:mitochondrion"/>
    <property type="evidence" value="ECO:0007669"/>
    <property type="project" value="UniProtKB-SubCell"/>
</dbReference>
<proteinExistence type="predicted"/>
<protein>
    <submittedName>
        <fullName evidence="6">Tim44 domain-containing protein</fullName>
    </submittedName>
</protein>
<accession>A0A0R3W4L8</accession>
<comment type="subcellular location">
    <subcellularLocation>
        <location evidence="1">Mitochondrion</location>
    </subcellularLocation>
</comment>
<evidence type="ECO:0000256" key="1">
    <source>
        <dbReference type="ARBA" id="ARBA00004173"/>
    </source>
</evidence>